<feature type="DNA-binding region" description="H-T-H motif" evidence="2">
    <location>
        <begin position="28"/>
        <end position="47"/>
    </location>
</feature>
<evidence type="ECO:0000259" key="3">
    <source>
        <dbReference type="PROSITE" id="PS50977"/>
    </source>
</evidence>
<proteinExistence type="predicted"/>
<dbReference type="InterPro" id="IPR050624">
    <property type="entry name" value="HTH-type_Tx_Regulator"/>
</dbReference>
<keyword evidence="1 2" id="KW-0238">DNA-binding</keyword>
<evidence type="ECO:0000256" key="2">
    <source>
        <dbReference type="PROSITE-ProRule" id="PRU00335"/>
    </source>
</evidence>
<dbReference type="InterPro" id="IPR009057">
    <property type="entry name" value="Homeodomain-like_sf"/>
</dbReference>
<evidence type="ECO:0000313" key="4">
    <source>
        <dbReference type="EMBL" id="MFD2830943.1"/>
    </source>
</evidence>
<dbReference type="InterPro" id="IPR039532">
    <property type="entry name" value="TetR_C_Firmicutes"/>
</dbReference>
<sequence>MNVKEQTKLNLKEAFWKVYKEKPLNKISIKEITDIAGYNRGTFYNYYKDVHDMFEEIKQSLMPPEEEIAVMLKTIKQKEWDKMIDVRDSSEDINQRDQILLLFGPNGDPNFIHEYKRDIRRKILRQVNDISTKDSLKLEYVLEFMLSGLLSVAMLWSENDENIPEEELDQVFYEIMESGLKEILVNILSD</sequence>
<dbReference type="PANTHER" id="PTHR43479">
    <property type="entry name" value="ACREF/ENVCD OPERON REPRESSOR-RELATED"/>
    <property type="match status" value="1"/>
</dbReference>
<accession>A0ABW5WXF3</accession>
<name>A0ABW5WXF3_9STAP</name>
<dbReference type="PROSITE" id="PS50977">
    <property type="entry name" value="HTH_TETR_2"/>
    <property type="match status" value="1"/>
</dbReference>
<evidence type="ECO:0000313" key="5">
    <source>
        <dbReference type="Proteomes" id="UP001597519"/>
    </source>
</evidence>
<dbReference type="RefSeq" id="WP_377774455.1">
    <property type="nucleotide sequence ID" value="NZ_JBHUOQ010000004.1"/>
</dbReference>
<dbReference type="EMBL" id="JBHUOQ010000004">
    <property type="protein sequence ID" value="MFD2830943.1"/>
    <property type="molecule type" value="Genomic_DNA"/>
</dbReference>
<reference evidence="5" key="1">
    <citation type="journal article" date="2019" name="Int. J. Syst. Evol. Microbiol.">
        <title>The Global Catalogue of Microorganisms (GCM) 10K type strain sequencing project: providing services to taxonomists for standard genome sequencing and annotation.</title>
        <authorList>
            <consortium name="The Broad Institute Genomics Platform"/>
            <consortium name="The Broad Institute Genome Sequencing Center for Infectious Disease"/>
            <person name="Wu L."/>
            <person name="Ma J."/>
        </authorList>
    </citation>
    <scope>NUCLEOTIDE SEQUENCE [LARGE SCALE GENOMIC DNA]</scope>
    <source>
        <strain evidence="5">KCTC 33575</strain>
    </source>
</reference>
<organism evidence="4 5">
    <name type="scientific">Corticicoccus populi</name>
    <dbReference type="NCBI Taxonomy" id="1812821"/>
    <lineage>
        <taxon>Bacteria</taxon>
        <taxon>Bacillati</taxon>
        <taxon>Bacillota</taxon>
        <taxon>Bacilli</taxon>
        <taxon>Bacillales</taxon>
        <taxon>Staphylococcaceae</taxon>
        <taxon>Corticicoccus</taxon>
    </lineage>
</organism>
<dbReference type="Pfam" id="PF14278">
    <property type="entry name" value="TetR_C_8"/>
    <property type="match status" value="1"/>
</dbReference>
<gene>
    <name evidence="4" type="ORF">ACFSX4_10760</name>
</gene>
<protein>
    <submittedName>
        <fullName evidence="4">TetR/AcrR family transcriptional regulator</fullName>
    </submittedName>
</protein>
<evidence type="ECO:0000256" key="1">
    <source>
        <dbReference type="ARBA" id="ARBA00023125"/>
    </source>
</evidence>
<dbReference type="Gene3D" id="1.10.357.10">
    <property type="entry name" value="Tetracycline Repressor, domain 2"/>
    <property type="match status" value="1"/>
</dbReference>
<dbReference type="InterPro" id="IPR001647">
    <property type="entry name" value="HTH_TetR"/>
</dbReference>
<dbReference type="Proteomes" id="UP001597519">
    <property type="component" value="Unassembled WGS sequence"/>
</dbReference>
<comment type="caution">
    <text evidence="4">The sequence shown here is derived from an EMBL/GenBank/DDBJ whole genome shotgun (WGS) entry which is preliminary data.</text>
</comment>
<dbReference type="PANTHER" id="PTHR43479:SF11">
    <property type="entry name" value="ACREF_ENVCD OPERON REPRESSOR-RELATED"/>
    <property type="match status" value="1"/>
</dbReference>
<feature type="domain" description="HTH tetR-type" evidence="3">
    <location>
        <begin position="5"/>
        <end position="65"/>
    </location>
</feature>
<keyword evidence="5" id="KW-1185">Reference proteome</keyword>
<dbReference type="SUPFAM" id="SSF46689">
    <property type="entry name" value="Homeodomain-like"/>
    <property type="match status" value="1"/>
</dbReference>